<evidence type="ECO:0000313" key="2">
    <source>
        <dbReference type="EMBL" id="ACL42441.1"/>
    </source>
</evidence>
<dbReference type="HOGENOM" id="CLU_2191532_0_0_11"/>
<organism evidence="2 3">
    <name type="scientific">Pseudarthrobacter chlorophenolicus (strain ATCC 700700 / DSM 12829 / CIP 107037 / JCM 12360 / KCTC 9906 / NCIMB 13794 / A6)</name>
    <name type="common">Arthrobacter chlorophenolicus</name>
    <dbReference type="NCBI Taxonomy" id="452863"/>
    <lineage>
        <taxon>Bacteria</taxon>
        <taxon>Bacillati</taxon>
        <taxon>Actinomycetota</taxon>
        <taxon>Actinomycetes</taxon>
        <taxon>Micrococcales</taxon>
        <taxon>Micrococcaceae</taxon>
        <taxon>Pseudarthrobacter</taxon>
    </lineage>
</organism>
<evidence type="ECO:0000256" key="1">
    <source>
        <dbReference type="SAM" id="MobiDB-lite"/>
    </source>
</evidence>
<dbReference type="AlphaFoldDB" id="B8HJ44"/>
<dbReference type="KEGG" id="ach:Achl_4490"/>
<evidence type="ECO:0000313" key="3">
    <source>
        <dbReference type="Proteomes" id="UP000002505"/>
    </source>
</evidence>
<feature type="region of interest" description="Disordered" evidence="1">
    <location>
        <begin position="1"/>
        <end position="21"/>
    </location>
</feature>
<keyword evidence="3" id="KW-1185">Reference proteome</keyword>
<sequence>MLPPYRSAHQAPPVENVPEDEELKKTLGGLALGLGLLLTGCSAPGPADHYTGSAVIQDTYKNSRKSGCKLIVAMPDGTTDTVSVGRRTTCNGYSKGQSIQISNGRLVR</sequence>
<geneLocation type="plasmid" evidence="2 3">
    <name>pACHL01</name>
</geneLocation>
<accession>B8HJ44</accession>
<name>B8HJ44_PSECP</name>
<reference evidence="2" key="1">
    <citation type="submission" date="2009-01" db="EMBL/GenBank/DDBJ databases">
        <title>Complete sequence of plasmid1 of Arthrobacter chlorophenolicus A6.</title>
        <authorList>
            <consortium name="US DOE Joint Genome Institute"/>
            <person name="Lucas S."/>
            <person name="Copeland A."/>
            <person name="Lapidus A."/>
            <person name="Glavina del Rio T."/>
            <person name="Tice H."/>
            <person name="Bruce D."/>
            <person name="Goodwin L."/>
            <person name="Pitluck S."/>
            <person name="Goltsman E."/>
            <person name="Clum A."/>
            <person name="Larimer F."/>
            <person name="Land M."/>
            <person name="Hauser L."/>
            <person name="Kyrpides N."/>
            <person name="Mikhailova N."/>
            <person name="Jansson J."/>
            <person name="Richardson P."/>
        </authorList>
    </citation>
    <scope>NUCLEOTIDE SEQUENCE [LARGE SCALE GENOMIC DNA]</scope>
    <source>
        <strain evidence="2">A6</strain>
        <plasmid evidence="2">pACHL01</plasmid>
    </source>
</reference>
<proteinExistence type="predicted"/>
<dbReference type="EMBL" id="CP001342">
    <property type="protein sequence ID" value="ACL42441.1"/>
    <property type="molecule type" value="Genomic_DNA"/>
</dbReference>
<keyword evidence="2" id="KW-0614">Plasmid</keyword>
<protein>
    <submittedName>
        <fullName evidence="2">Uncharacterized protein</fullName>
    </submittedName>
</protein>
<gene>
    <name evidence="2" type="ordered locus">Achl_4490</name>
</gene>
<dbReference type="Proteomes" id="UP000002505">
    <property type="component" value="Plasmid pACHL01"/>
</dbReference>